<evidence type="ECO:0000313" key="3">
    <source>
        <dbReference type="Proteomes" id="UP001487740"/>
    </source>
</evidence>
<reference evidence="2 3" key="1">
    <citation type="submission" date="2023-03" db="EMBL/GenBank/DDBJ databases">
        <title>High-quality genome of Scylla paramamosain provides insights in environmental adaptation.</title>
        <authorList>
            <person name="Zhang L."/>
        </authorList>
    </citation>
    <scope>NUCLEOTIDE SEQUENCE [LARGE SCALE GENOMIC DNA]</scope>
    <source>
        <strain evidence="2">LZ_2023a</strain>
        <tissue evidence="2">Muscle</tissue>
    </source>
</reference>
<sequence>MRQRVKSLTNSLCRDAVGGKLCSSDLSASWKRITIDIPGQQPHTRWPKQNITLTLRHVGSWWKGIVSTTYEPGLIKEDGIMVGGWAEGKREEERWREVRREVYQLRATSFYLAHGSGRGNKPHNTRRSPQCSPRTTRLTSSSAQSHTDTRRRRGLISVAATWILLRHHALRLLTGRRGGTG</sequence>
<gene>
    <name evidence="2" type="ORF">O3P69_020512</name>
</gene>
<evidence type="ECO:0000256" key="1">
    <source>
        <dbReference type="SAM" id="MobiDB-lite"/>
    </source>
</evidence>
<keyword evidence="3" id="KW-1185">Reference proteome</keyword>
<accession>A0AAW0TM29</accession>
<dbReference type="Proteomes" id="UP001487740">
    <property type="component" value="Unassembled WGS sequence"/>
</dbReference>
<feature type="region of interest" description="Disordered" evidence="1">
    <location>
        <begin position="113"/>
        <end position="150"/>
    </location>
</feature>
<dbReference type="EMBL" id="JARAKH010000028">
    <property type="protein sequence ID" value="KAK8388572.1"/>
    <property type="molecule type" value="Genomic_DNA"/>
</dbReference>
<proteinExistence type="predicted"/>
<name>A0AAW0TM29_SCYPA</name>
<dbReference type="AlphaFoldDB" id="A0AAW0TM29"/>
<evidence type="ECO:0000313" key="2">
    <source>
        <dbReference type="EMBL" id="KAK8388572.1"/>
    </source>
</evidence>
<organism evidence="2 3">
    <name type="scientific">Scylla paramamosain</name>
    <name type="common">Mud crab</name>
    <dbReference type="NCBI Taxonomy" id="85552"/>
    <lineage>
        <taxon>Eukaryota</taxon>
        <taxon>Metazoa</taxon>
        <taxon>Ecdysozoa</taxon>
        <taxon>Arthropoda</taxon>
        <taxon>Crustacea</taxon>
        <taxon>Multicrustacea</taxon>
        <taxon>Malacostraca</taxon>
        <taxon>Eumalacostraca</taxon>
        <taxon>Eucarida</taxon>
        <taxon>Decapoda</taxon>
        <taxon>Pleocyemata</taxon>
        <taxon>Brachyura</taxon>
        <taxon>Eubrachyura</taxon>
        <taxon>Portunoidea</taxon>
        <taxon>Portunidae</taxon>
        <taxon>Portuninae</taxon>
        <taxon>Scylla</taxon>
    </lineage>
</organism>
<feature type="compositionally biased region" description="Polar residues" evidence="1">
    <location>
        <begin position="127"/>
        <end position="146"/>
    </location>
</feature>
<comment type="caution">
    <text evidence="2">The sequence shown here is derived from an EMBL/GenBank/DDBJ whole genome shotgun (WGS) entry which is preliminary data.</text>
</comment>
<protein>
    <submittedName>
        <fullName evidence="2">Uncharacterized protein</fullName>
    </submittedName>
</protein>